<protein>
    <submittedName>
        <fullName evidence="1">Uncharacterized protein</fullName>
    </submittedName>
</protein>
<sequence>ANRAVIALSDNKAHQIIAYFVILSLQRLLWSFNKCTPLMCLERLS</sequence>
<dbReference type="Proteomes" id="UP000075920">
    <property type="component" value="Unassembled WGS sequence"/>
</dbReference>
<dbReference type="AlphaFoldDB" id="A0A182WN39"/>
<proteinExistence type="predicted"/>
<dbReference type="VEuPathDB" id="VectorBase:AMIN014139"/>
<dbReference type="EnsemblMetazoa" id="AMIN014139-RA">
    <property type="protein sequence ID" value="AMIN014139-PA"/>
    <property type="gene ID" value="AMIN014139"/>
</dbReference>
<organism evidence="1 2">
    <name type="scientific">Anopheles minimus</name>
    <dbReference type="NCBI Taxonomy" id="112268"/>
    <lineage>
        <taxon>Eukaryota</taxon>
        <taxon>Metazoa</taxon>
        <taxon>Ecdysozoa</taxon>
        <taxon>Arthropoda</taxon>
        <taxon>Hexapoda</taxon>
        <taxon>Insecta</taxon>
        <taxon>Pterygota</taxon>
        <taxon>Neoptera</taxon>
        <taxon>Endopterygota</taxon>
        <taxon>Diptera</taxon>
        <taxon>Nematocera</taxon>
        <taxon>Culicoidea</taxon>
        <taxon>Culicidae</taxon>
        <taxon>Anophelinae</taxon>
        <taxon>Anopheles</taxon>
    </lineage>
</organism>
<reference evidence="2" key="1">
    <citation type="submission" date="2013-03" db="EMBL/GenBank/DDBJ databases">
        <title>The Genome Sequence of Anopheles minimus MINIMUS1.</title>
        <authorList>
            <consortium name="The Broad Institute Genomics Platform"/>
            <person name="Neafsey D.E."/>
            <person name="Walton C."/>
            <person name="Walker B."/>
            <person name="Young S.K."/>
            <person name="Zeng Q."/>
            <person name="Gargeya S."/>
            <person name="Fitzgerald M."/>
            <person name="Haas B."/>
            <person name="Abouelleil A."/>
            <person name="Allen A.W."/>
            <person name="Alvarado L."/>
            <person name="Arachchi H.M."/>
            <person name="Berlin A.M."/>
            <person name="Chapman S.B."/>
            <person name="Gainer-Dewar J."/>
            <person name="Goldberg J."/>
            <person name="Griggs A."/>
            <person name="Gujja S."/>
            <person name="Hansen M."/>
            <person name="Howarth C."/>
            <person name="Imamovic A."/>
            <person name="Ireland A."/>
            <person name="Larimer J."/>
            <person name="McCowan C."/>
            <person name="Murphy C."/>
            <person name="Pearson M."/>
            <person name="Poon T.W."/>
            <person name="Priest M."/>
            <person name="Roberts A."/>
            <person name="Saif S."/>
            <person name="Shea T."/>
            <person name="Sisk P."/>
            <person name="Sykes S."/>
            <person name="Wortman J."/>
            <person name="Nusbaum C."/>
            <person name="Birren B."/>
        </authorList>
    </citation>
    <scope>NUCLEOTIDE SEQUENCE [LARGE SCALE GENOMIC DNA]</scope>
    <source>
        <strain evidence="2">MINIMUS1</strain>
    </source>
</reference>
<accession>A0A182WN39</accession>
<evidence type="ECO:0000313" key="2">
    <source>
        <dbReference type="Proteomes" id="UP000075920"/>
    </source>
</evidence>
<reference evidence="1" key="2">
    <citation type="submission" date="2020-05" db="UniProtKB">
        <authorList>
            <consortium name="EnsemblMetazoa"/>
        </authorList>
    </citation>
    <scope>IDENTIFICATION</scope>
    <source>
        <strain evidence="1">MINIMUS1</strain>
    </source>
</reference>
<name>A0A182WN39_9DIPT</name>
<keyword evidence="2" id="KW-1185">Reference proteome</keyword>
<evidence type="ECO:0000313" key="1">
    <source>
        <dbReference type="EnsemblMetazoa" id="AMIN014139-PA"/>
    </source>
</evidence>